<evidence type="ECO:0000259" key="7">
    <source>
        <dbReference type="PROSITE" id="PS51918"/>
    </source>
</evidence>
<evidence type="ECO:0000256" key="4">
    <source>
        <dbReference type="ARBA" id="ARBA00022723"/>
    </source>
</evidence>
<evidence type="ECO:0000256" key="2">
    <source>
        <dbReference type="ARBA" id="ARBA00022485"/>
    </source>
</evidence>
<dbReference type="Proteomes" id="UP000229816">
    <property type="component" value="Unassembled WGS sequence"/>
</dbReference>
<dbReference type="Gene3D" id="3.20.20.70">
    <property type="entry name" value="Aldolase class I"/>
    <property type="match status" value="1"/>
</dbReference>
<gene>
    <name evidence="8" type="primary">amrS</name>
    <name evidence="8" type="ORF">CO054_02595</name>
</gene>
<proteinExistence type="predicted"/>
<keyword evidence="5" id="KW-0408">Iron</keyword>
<feature type="domain" description="Radical SAM core" evidence="7">
    <location>
        <begin position="1"/>
        <end position="192"/>
    </location>
</feature>
<dbReference type="AlphaFoldDB" id="A0A2M8ES73"/>
<dbReference type="InterPro" id="IPR027596">
    <property type="entry name" value="AmmeMemoSam_rS"/>
</dbReference>
<comment type="caution">
    <text evidence="8">The sequence shown here is derived from an EMBL/GenBank/DDBJ whole genome shotgun (WGS) entry which is preliminary data.</text>
</comment>
<evidence type="ECO:0000313" key="9">
    <source>
        <dbReference type="Proteomes" id="UP000229816"/>
    </source>
</evidence>
<keyword evidence="6" id="KW-0411">Iron-sulfur</keyword>
<keyword evidence="3" id="KW-0949">S-adenosyl-L-methionine</keyword>
<dbReference type="PANTHER" id="PTHR30352:SF5">
    <property type="entry name" value="PYRUVATE FORMATE-LYASE 1-ACTIVATING ENZYME"/>
    <property type="match status" value="1"/>
</dbReference>
<dbReference type="SUPFAM" id="SSF102114">
    <property type="entry name" value="Radical SAM enzymes"/>
    <property type="match status" value="1"/>
</dbReference>
<dbReference type="GO" id="GO:0003824">
    <property type="term" value="F:catalytic activity"/>
    <property type="evidence" value="ECO:0007669"/>
    <property type="project" value="InterPro"/>
</dbReference>
<name>A0A2M8ES73_9BACT</name>
<evidence type="ECO:0000256" key="1">
    <source>
        <dbReference type="ARBA" id="ARBA00001966"/>
    </source>
</evidence>
<dbReference type="InterPro" id="IPR013785">
    <property type="entry name" value="Aldolase_TIM"/>
</dbReference>
<comment type="cofactor">
    <cofactor evidence="1">
        <name>[4Fe-4S] cluster</name>
        <dbReference type="ChEBI" id="CHEBI:49883"/>
    </cofactor>
</comment>
<dbReference type="InterPro" id="IPR034457">
    <property type="entry name" value="Organic_radical-activating"/>
</dbReference>
<dbReference type="PANTHER" id="PTHR30352">
    <property type="entry name" value="PYRUVATE FORMATE-LYASE-ACTIVATING ENZYME"/>
    <property type="match status" value="1"/>
</dbReference>
<protein>
    <submittedName>
        <fullName evidence="8">AmmeMemoRadiSam system radical SAM enzyme</fullName>
    </submittedName>
</protein>
<dbReference type="InterPro" id="IPR058240">
    <property type="entry name" value="rSAM_sf"/>
</dbReference>
<dbReference type="GO" id="GO:0046872">
    <property type="term" value="F:metal ion binding"/>
    <property type="evidence" value="ECO:0007669"/>
    <property type="project" value="UniProtKB-KW"/>
</dbReference>
<evidence type="ECO:0000256" key="3">
    <source>
        <dbReference type="ARBA" id="ARBA00022691"/>
    </source>
</evidence>
<feature type="non-terminal residue" evidence="8">
    <location>
        <position position="1"/>
    </location>
</feature>
<dbReference type="NCBIfam" id="TIGR04337">
    <property type="entry name" value="AmmeMemoSam_rS"/>
    <property type="match status" value="1"/>
</dbReference>
<keyword evidence="2" id="KW-0004">4Fe-4S</keyword>
<dbReference type="CDD" id="cd01335">
    <property type="entry name" value="Radical_SAM"/>
    <property type="match status" value="1"/>
</dbReference>
<reference evidence="9" key="1">
    <citation type="submission" date="2017-09" db="EMBL/GenBank/DDBJ databases">
        <title>Depth-based differentiation of microbial function through sediment-hosted aquifers and enrichment of novel symbionts in the deep terrestrial subsurface.</title>
        <authorList>
            <person name="Probst A.J."/>
            <person name="Ladd B."/>
            <person name="Jarett J.K."/>
            <person name="Geller-Mcgrath D.E."/>
            <person name="Sieber C.M.K."/>
            <person name="Emerson J.B."/>
            <person name="Anantharaman K."/>
            <person name="Thomas B.C."/>
            <person name="Malmstrom R."/>
            <person name="Stieglmeier M."/>
            <person name="Klingl A."/>
            <person name="Woyke T."/>
            <person name="Ryan C.M."/>
            <person name="Banfield J.F."/>
        </authorList>
    </citation>
    <scope>NUCLEOTIDE SEQUENCE [LARGE SCALE GENOMIC DNA]</scope>
</reference>
<dbReference type="Pfam" id="PF04055">
    <property type="entry name" value="Radical_SAM"/>
    <property type="match status" value="1"/>
</dbReference>
<evidence type="ECO:0000256" key="6">
    <source>
        <dbReference type="ARBA" id="ARBA00023014"/>
    </source>
</evidence>
<accession>A0A2M8ES73</accession>
<sequence>QITKRPEGKIIGEELPPEKVVKQALKSGCKSIAYTYTEPTIFFEYAQDTARLAKKEGLANVFVTNGYQTPETIKKMKGIIDAANIDLKSFSEEFYQKICGARLTPVLEAIKLMHKAGIWIEITTLVVPKQNDSEKELTQIAKFIASVDRNIPWHISRFHPDYKMTNSYPTPLETLENAFQIGKNAGLKYVYLGNVITETGENTFCPKCGALAIRRAGYLTEVLGVDKEGNCSNCGYDLNIKM</sequence>
<organism evidence="8 9">
    <name type="scientific">Candidatus Shapirobacteria bacterium CG_4_9_14_0_2_um_filter_39_11</name>
    <dbReference type="NCBI Taxonomy" id="1974478"/>
    <lineage>
        <taxon>Bacteria</taxon>
        <taxon>Candidatus Shapironibacteriota</taxon>
    </lineage>
</organism>
<evidence type="ECO:0000256" key="5">
    <source>
        <dbReference type="ARBA" id="ARBA00023004"/>
    </source>
</evidence>
<dbReference type="PROSITE" id="PS51918">
    <property type="entry name" value="RADICAL_SAM"/>
    <property type="match status" value="1"/>
</dbReference>
<dbReference type="InterPro" id="IPR007197">
    <property type="entry name" value="rSAM"/>
</dbReference>
<dbReference type="GO" id="GO:0051539">
    <property type="term" value="F:4 iron, 4 sulfur cluster binding"/>
    <property type="evidence" value="ECO:0007669"/>
    <property type="project" value="UniProtKB-KW"/>
</dbReference>
<dbReference type="EMBL" id="PFSF01000057">
    <property type="protein sequence ID" value="PJC27981.1"/>
    <property type="molecule type" value="Genomic_DNA"/>
</dbReference>
<evidence type="ECO:0000313" key="8">
    <source>
        <dbReference type="EMBL" id="PJC27981.1"/>
    </source>
</evidence>
<keyword evidence="4" id="KW-0479">Metal-binding</keyword>